<evidence type="ECO:0000313" key="5">
    <source>
        <dbReference type="Proteomes" id="UP000504608"/>
    </source>
</evidence>
<feature type="non-terminal residue" evidence="6">
    <location>
        <position position="1"/>
    </location>
</feature>
<evidence type="ECO:0000256" key="4">
    <source>
        <dbReference type="SAM" id="SignalP"/>
    </source>
</evidence>
<evidence type="ECO:0000256" key="1">
    <source>
        <dbReference type="ARBA" id="ARBA00007469"/>
    </source>
</evidence>
<dbReference type="SUPFAM" id="SSF55895">
    <property type="entry name" value="Ribonuclease Rh-like"/>
    <property type="match status" value="1"/>
</dbReference>
<dbReference type="PANTHER" id="PTHR11240:SF61">
    <property type="entry name" value="EXTRACELLULAR RIBONUCLEASE LE-LIKE ISOFORM X1"/>
    <property type="match status" value="1"/>
</dbReference>
<organism evidence="5 6">
    <name type="scientific">Cucurbita maxima</name>
    <name type="common">Pumpkin</name>
    <name type="synonym">Winter squash</name>
    <dbReference type="NCBI Taxonomy" id="3661"/>
    <lineage>
        <taxon>Eukaryota</taxon>
        <taxon>Viridiplantae</taxon>
        <taxon>Streptophyta</taxon>
        <taxon>Embryophyta</taxon>
        <taxon>Tracheophyta</taxon>
        <taxon>Spermatophyta</taxon>
        <taxon>Magnoliopsida</taxon>
        <taxon>eudicotyledons</taxon>
        <taxon>Gunneridae</taxon>
        <taxon>Pentapetalae</taxon>
        <taxon>rosids</taxon>
        <taxon>fabids</taxon>
        <taxon>Cucurbitales</taxon>
        <taxon>Cucurbitaceae</taxon>
        <taxon>Cucurbiteae</taxon>
        <taxon>Cucurbita</taxon>
    </lineage>
</organism>
<dbReference type="InterPro" id="IPR036430">
    <property type="entry name" value="RNase_T2-like_sf"/>
</dbReference>
<dbReference type="GO" id="GO:0005576">
    <property type="term" value="C:extracellular region"/>
    <property type="evidence" value="ECO:0007669"/>
    <property type="project" value="TreeGrafter"/>
</dbReference>
<dbReference type="InterPro" id="IPR033697">
    <property type="entry name" value="Ribonuclease_T2_eukaryotic"/>
</dbReference>
<dbReference type="InterPro" id="IPR001568">
    <property type="entry name" value="RNase_T2-like"/>
</dbReference>
<gene>
    <name evidence="6" type="primary">LOC111489614</name>
</gene>
<dbReference type="PANTHER" id="PTHR11240">
    <property type="entry name" value="RIBONUCLEASE T2"/>
    <property type="match status" value="1"/>
</dbReference>
<dbReference type="OrthoDB" id="435754at2759"/>
<keyword evidence="2" id="KW-1015">Disulfide bond</keyword>
<dbReference type="RefSeq" id="XP_022993703.1">
    <property type="nucleotide sequence ID" value="XM_023137935.1"/>
</dbReference>
<dbReference type="AlphaFoldDB" id="A0A6J1K331"/>
<dbReference type="Gene3D" id="3.90.730.10">
    <property type="entry name" value="Ribonuclease T2-like"/>
    <property type="match status" value="1"/>
</dbReference>
<dbReference type="GO" id="GO:0006401">
    <property type="term" value="P:RNA catabolic process"/>
    <property type="evidence" value="ECO:0007669"/>
    <property type="project" value="TreeGrafter"/>
</dbReference>
<accession>A0A6J1K331</accession>
<evidence type="ECO:0000256" key="3">
    <source>
        <dbReference type="RuleBase" id="RU004328"/>
    </source>
</evidence>
<dbReference type="GeneID" id="111489614"/>
<dbReference type="GO" id="GO:0033897">
    <property type="term" value="F:ribonuclease T2 activity"/>
    <property type="evidence" value="ECO:0007669"/>
    <property type="project" value="InterPro"/>
</dbReference>
<name>A0A6J1K331_CUCMA</name>
<evidence type="ECO:0000256" key="2">
    <source>
        <dbReference type="ARBA" id="ARBA00023157"/>
    </source>
</evidence>
<dbReference type="CDD" id="cd01061">
    <property type="entry name" value="RNase_T2_euk"/>
    <property type="match status" value="1"/>
</dbReference>
<evidence type="ECO:0000313" key="6">
    <source>
        <dbReference type="RefSeq" id="XP_022993703.1"/>
    </source>
</evidence>
<comment type="similarity">
    <text evidence="1 3">Belongs to the RNase T2 family.</text>
</comment>
<dbReference type="GO" id="GO:0003723">
    <property type="term" value="F:RNA binding"/>
    <property type="evidence" value="ECO:0007669"/>
    <property type="project" value="InterPro"/>
</dbReference>
<dbReference type="KEGG" id="cmax:111489614"/>
<feature type="chain" id="PRO_5026991937" evidence="4">
    <location>
        <begin position="50"/>
        <end position="278"/>
    </location>
</feature>
<sequence>VLKGWFPLHIIRGFASRILSIQVKFHPNCPTPMLILFLIFQLLGRTVTCQDDIASYNSSQPVSEGSGNSVFFYLVQQWQISLCNLKPCQKPATPTFSIYGFWPACSSGIPNRKTGTTFDPSKISDLKNELDKEWPSLEEEENEKMWKKEWERHGICSEPLLTQHAFFETALKLKQTYDLFNILANRAIFPFGEVYVLENISDAIKAATGHTPQVECKSYKRIPLLSNIFLCFQYTATSSIHIVDCPLVTRCKFQAVLFPFDIFGPSYNLKSTTLSNPH</sequence>
<dbReference type="Pfam" id="PF00445">
    <property type="entry name" value="Ribonuclease_T2"/>
    <property type="match status" value="1"/>
</dbReference>
<feature type="signal peptide" evidence="4">
    <location>
        <begin position="1"/>
        <end position="49"/>
    </location>
</feature>
<keyword evidence="4" id="KW-0732">Signal</keyword>
<reference evidence="6" key="1">
    <citation type="submission" date="2025-08" db="UniProtKB">
        <authorList>
            <consortium name="RefSeq"/>
        </authorList>
    </citation>
    <scope>IDENTIFICATION</scope>
    <source>
        <tissue evidence="6">Young leaves</tissue>
    </source>
</reference>
<proteinExistence type="inferred from homology"/>
<keyword evidence="5" id="KW-1185">Reference proteome</keyword>
<dbReference type="Proteomes" id="UP000504608">
    <property type="component" value="Unplaced"/>
</dbReference>
<protein>
    <submittedName>
        <fullName evidence="6">Ribonuclease 1-like</fullName>
    </submittedName>
</protein>